<evidence type="ECO:0000313" key="8">
    <source>
        <dbReference type="Proteomes" id="UP001371456"/>
    </source>
</evidence>
<evidence type="ECO:0000256" key="1">
    <source>
        <dbReference type="ARBA" id="ARBA00004370"/>
    </source>
</evidence>
<evidence type="ECO:0000256" key="2">
    <source>
        <dbReference type="ARBA" id="ARBA00009530"/>
    </source>
</evidence>
<evidence type="ECO:0000256" key="3">
    <source>
        <dbReference type="ARBA" id="ARBA00022692"/>
    </source>
</evidence>
<dbReference type="Proteomes" id="UP001371456">
    <property type="component" value="Unassembled WGS sequence"/>
</dbReference>
<dbReference type="GO" id="GO:0016020">
    <property type="term" value="C:membrane"/>
    <property type="evidence" value="ECO:0007669"/>
    <property type="project" value="UniProtKB-SubCell"/>
</dbReference>
<keyword evidence="5 6" id="KW-0472">Membrane</keyword>
<evidence type="ECO:0000256" key="6">
    <source>
        <dbReference type="SAM" id="Phobius"/>
    </source>
</evidence>
<keyword evidence="4 6" id="KW-1133">Transmembrane helix</keyword>
<comment type="subcellular location">
    <subcellularLocation>
        <location evidence="1">Membrane</location>
    </subcellularLocation>
</comment>
<accession>A0AAN8TQ65</accession>
<keyword evidence="8" id="KW-1185">Reference proteome</keyword>
<dbReference type="AlphaFoldDB" id="A0AAN8TQ65"/>
<comment type="similarity">
    <text evidence="2">Belongs to the UPF0057 (PMP3) family.</text>
</comment>
<comment type="caution">
    <text evidence="7">The sequence shown here is derived from an EMBL/GenBank/DDBJ whole genome shotgun (WGS) entry which is preliminary data.</text>
</comment>
<gene>
    <name evidence="7" type="ORF">RDI58_010840</name>
</gene>
<evidence type="ECO:0000256" key="4">
    <source>
        <dbReference type="ARBA" id="ARBA00022989"/>
    </source>
</evidence>
<sequence>MGSETFLEVILAILLPPVGVFLRYGCAYIKRCYSIRNSADVLLMHAGGVLDLCVADNTGIHTGHYLCTLCLGWIV</sequence>
<dbReference type="Pfam" id="PF01679">
    <property type="entry name" value="Pmp3"/>
    <property type="match status" value="1"/>
</dbReference>
<feature type="transmembrane region" description="Helical" evidence="6">
    <location>
        <begin position="6"/>
        <end position="26"/>
    </location>
</feature>
<proteinExistence type="inferred from homology"/>
<reference evidence="7 8" key="1">
    <citation type="submission" date="2024-02" db="EMBL/GenBank/DDBJ databases">
        <title>de novo genome assembly of Solanum bulbocastanum strain 11H21.</title>
        <authorList>
            <person name="Hosaka A.J."/>
        </authorList>
    </citation>
    <scope>NUCLEOTIDE SEQUENCE [LARGE SCALE GENOMIC DNA]</scope>
    <source>
        <tissue evidence="7">Young leaves</tissue>
    </source>
</reference>
<protein>
    <submittedName>
        <fullName evidence="7">Uncharacterized protein</fullName>
    </submittedName>
</protein>
<evidence type="ECO:0000256" key="5">
    <source>
        <dbReference type="ARBA" id="ARBA00023136"/>
    </source>
</evidence>
<name>A0AAN8TQ65_SOLBU</name>
<keyword evidence="3 6" id="KW-0812">Transmembrane</keyword>
<dbReference type="PROSITE" id="PS01309">
    <property type="entry name" value="UPF0057"/>
    <property type="match status" value="1"/>
</dbReference>
<dbReference type="EMBL" id="JBANQN010000004">
    <property type="protein sequence ID" value="KAK6791759.1"/>
    <property type="molecule type" value="Genomic_DNA"/>
</dbReference>
<organism evidence="7 8">
    <name type="scientific">Solanum bulbocastanum</name>
    <name type="common">Wild potato</name>
    <dbReference type="NCBI Taxonomy" id="147425"/>
    <lineage>
        <taxon>Eukaryota</taxon>
        <taxon>Viridiplantae</taxon>
        <taxon>Streptophyta</taxon>
        <taxon>Embryophyta</taxon>
        <taxon>Tracheophyta</taxon>
        <taxon>Spermatophyta</taxon>
        <taxon>Magnoliopsida</taxon>
        <taxon>eudicotyledons</taxon>
        <taxon>Gunneridae</taxon>
        <taxon>Pentapetalae</taxon>
        <taxon>asterids</taxon>
        <taxon>lamiids</taxon>
        <taxon>Solanales</taxon>
        <taxon>Solanaceae</taxon>
        <taxon>Solanoideae</taxon>
        <taxon>Solaneae</taxon>
        <taxon>Solanum</taxon>
    </lineage>
</organism>
<evidence type="ECO:0000313" key="7">
    <source>
        <dbReference type="EMBL" id="KAK6791759.1"/>
    </source>
</evidence>
<dbReference type="InterPro" id="IPR000612">
    <property type="entry name" value="PMP3"/>
</dbReference>